<keyword evidence="2" id="KW-1185">Reference proteome</keyword>
<dbReference type="Proteomes" id="UP000823388">
    <property type="component" value="Chromosome 5N"/>
</dbReference>
<protein>
    <submittedName>
        <fullName evidence="1">Uncharacterized protein</fullName>
    </submittedName>
</protein>
<name>A0A8T0RV63_PANVG</name>
<comment type="caution">
    <text evidence="1">The sequence shown here is derived from an EMBL/GenBank/DDBJ whole genome shotgun (WGS) entry which is preliminary data.</text>
</comment>
<proteinExistence type="predicted"/>
<organism evidence="1 2">
    <name type="scientific">Panicum virgatum</name>
    <name type="common">Blackwell switchgrass</name>
    <dbReference type="NCBI Taxonomy" id="38727"/>
    <lineage>
        <taxon>Eukaryota</taxon>
        <taxon>Viridiplantae</taxon>
        <taxon>Streptophyta</taxon>
        <taxon>Embryophyta</taxon>
        <taxon>Tracheophyta</taxon>
        <taxon>Spermatophyta</taxon>
        <taxon>Magnoliopsida</taxon>
        <taxon>Liliopsida</taxon>
        <taxon>Poales</taxon>
        <taxon>Poaceae</taxon>
        <taxon>PACMAD clade</taxon>
        <taxon>Panicoideae</taxon>
        <taxon>Panicodae</taxon>
        <taxon>Paniceae</taxon>
        <taxon>Panicinae</taxon>
        <taxon>Panicum</taxon>
        <taxon>Panicum sect. Hiantes</taxon>
    </lineage>
</organism>
<sequence length="40" mass="4965">MAYLSYSFRRHHHRPTRPHHLFLTCTRVIVIRSWFTVDEP</sequence>
<gene>
    <name evidence="1" type="ORF">PVAP13_5NG227481</name>
</gene>
<accession>A0A8T0RV63</accession>
<reference evidence="1" key="1">
    <citation type="submission" date="2020-05" db="EMBL/GenBank/DDBJ databases">
        <title>WGS assembly of Panicum virgatum.</title>
        <authorList>
            <person name="Lovell J.T."/>
            <person name="Jenkins J."/>
            <person name="Shu S."/>
            <person name="Juenger T.E."/>
            <person name="Schmutz J."/>
        </authorList>
    </citation>
    <scope>NUCLEOTIDE SEQUENCE</scope>
    <source>
        <strain evidence="1">AP13</strain>
    </source>
</reference>
<evidence type="ECO:0000313" key="2">
    <source>
        <dbReference type="Proteomes" id="UP000823388"/>
    </source>
</evidence>
<evidence type="ECO:0000313" key="1">
    <source>
        <dbReference type="EMBL" id="KAG2588658.1"/>
    </source>
</evidence>
<dbReference type="EMBL" id="CM029046">
    <property type="protein sequence ID" value="KAG2588658.1"/>
    <property type="molecule type" value="Genomic_DNA"/>
</dbReference>
<dbReference type="AlphaFoldDB" id="A0A8T0RV63"/>